<dbReference type="GO" id="GO:0043448">
    <property type="term" value="P:alkane catabolic process"/>
    <property type="evidence" value="ECO:0007669"/>
    <property type="project" value="TreeGrafter"/>
</dbReference>
<dbReference type="InterPro" id="IPR024935">
    <property type="entry name" value="Rubredoxin_dom"/>
</dbReference>
<dbReference type="InterPro" id="IPR024922">
    <property type="entry name" value="Rubredoxin"/>
</dbReference>
<organism evidence="8">
    <name type="scientific">hot springs metagenome</name>
    <dbReference type="NCBI Taxonomy" id="433727"/>
    <lineage>
        <taxon>unclassified sequences</taxon>
        <taxon>metagenomes</taxon>
        <taxon>ecological metagenomes</taxon>
    </lineage>
</organism>
<evidence type="ECO:0000256" key="2">
    <source>
        <dbReference type="ARBA" id="ARBA00005337"/>
    </source>
</evidence>
<evidence type="ECO:0000256" key="6">
    <source>
        <dbReference type="ARBA" id="ARBA00023004"/>
    </source>
</evidence>
<comment type="caution">
    <text evidence="8">The sequence shown here is derived from an EMBL/GenBank/DDBJ whole genome shotgun (WGS) entry which is preliminary data.</text>
</comment>
<dbReference type="Gene3D" id="2.20.28.10">
    <property type="match status" value="1"/>
</dbReference>
<dbReference type="PROSITE" id="PS50903">
    <property type="entry name" value="RUBREDOXIN_LIKE"/>
    <property type="match status" value="1"/>
</dbReference>
<dbReference type="PANTHER" id="PTHR47627">
    <property type="entry name" value="RUBREDOXIN"/>
    <property type="match status" value="1"/>
</dbReference>
<dbReference type="CDD" id="cd00730">
    <property type="entry name" value="rubredoxin"/>
    <property type="match status" value="1"/>
</dbReference>
<dbReference type="GO" id="GO:0009055">
    <property type="term" value="F:electron transfer activity"/>
    <property type="evidence" value="ECO:0007669"/>
    <property type="project" value="InterPro"/>
</dbReference>
<evidence type="ECO:0000256" key="5">
    <source>
        <dbReference type="ARBA" id="ARBA00022982"/>
    </source>
</evidence>
<dbReference type="AlphaFoldDB" id="A0A5J4L281"/>
<evidence type="ECO:0000313" key="8">
    <source>
        <dbReference type="EMBL" id="GER93863.1"/>
    </source>
</evidence>
<comment type="cofactor">
    <cofactor evidence="1">
        <name>Fe(3+)</name>
        <dbReference type="ChEBI" id="CHEBI:29034"/>
    </cofactor>
</comment>
<keyword evidence="3" id="KW-0813">Transport</keyword>
<name>A0A5J4L281_9ZZZZ</name>
<dbReference type="EMBL" id="BLAB01000001">
    <property type="protein sequence ID" value="GER93863.1"/>
    <property type="molecule type" value="Genomic_DNA"/>
</dbReference>
<proteinExistence type="inferred from homology"/>
<evidence type="ECO:0000256" key="4">
    <source>
        <dbReference type="ARBA" id="ARBA00022723"/>
    </source>
</evidence>
<keyword evidence="5" id="KW-0249">Electron transport</keyword>
<feature type="domain" description="Rubredoxin-like" evidence="7">
    <location>
        <begin position="8"/>
        <end position="59"/>
    </location>
</feature>
<protein>
    <submittedName>
        <fullName evidence="8">Rubredoxin</fullName>
    </submittedName>
</protein>
<reference evidence="8" key="1">
    <citation type="submission" date="2019-10" db="EMBL/GenBank/DDBJ databases">
        <title>Metagenomic sequencing of thiosulfate-disproportionating enrichment culture.</title>
        <authorList>
            <person name="Umezawa K."/>
            <person name="Kojima H."/>
            <person name="Fukui M."/>
        </authorList>
    </citation>
    <scope>NUCLEOTIDE SEQUENCE</scope>
    <source>
        <strain evidence="8">45J</strain>
    </source>
</reference>
<evidence type="ECO:0000259" key="7">
    <source>
        <dbReference type="PROSITE" id="PS50903"/>
    </source>
</evidence>
<dbReference type="SUPFAM" id="SSF57802">
    <property type="entry name" value="Rubredoxin-like"/>
    <property type="match status" value="1"/>
</dbReference>
<dbReference type="PANTHER" id="PTHR47627:SF1">
    <property type="entry name" value="RUBREDOXIN-1-RELATED"/>
    <property type="match status" value="1"/>
</dbReference>
<keyword evidence="6" id="KW-0408">Iron</keyword>
<dbReference type="PRINTS" id="PR00163">
    <property type="entry name" value="RUBREDOXIN"/>
</dbReference>
<dbReference type="Pfam" id="PF00301">
    <property type="entry name" value="Rubredoxin"/>
    <property type="match status" value="1"/>
</dbReference>
<dbReference type="PIRSF" id="PIRSF000071">
    <property type="entry name" value="Rubredoxin"/>
    <property type="match status" value="1"/>
</dbReference>
<comment type="similarity">
    <text evidence="2">Belongs to the rubredoxin family.</text>
</comment>
<dbReference type="InterPro" id="IPR050526">
    <property type="entry name" value="Rubredoxin_ET"/>
</dbReference>
<accession>A0A5J4L281</accession>
<evidence type="ECO:0000256" key="1">
    <source>
        <dbReference type="ARBA" id="ARBA00001965"/>
    </source>
</evidence>
<dbReference type="FunFam" id="2.20.28.10:FF:000001">
    <property type="entry name" value="Rubredoxin"/>
    <property type="match status" value="1"/>
</dbReference>
<dbReference type="GO" id="GO:0005506">
    <property type="term" value="F:iron ion binding"/>
    <property type="evidence" value="ECO:0007669"/>
    <property type="project" value="InterPro"/>
</dbReference>
<keyword evidence="4" id="KW-0479">Metal-binding</keyword>
<dbReference type="InterPro" id="IPR024934">
    <property type="entry name" value="Rubredoxin-like_dom"/>
</dbReference>
<sequence length="61" mass="6926">MTEITQKTKEYVCQLCGYIYNPQKGDKKNKIPPGIPFEELPDDYTCPLCGAIKARFAPMLD</sequence>
<evidence type="ECO:0000256" key="3">
    <source>
        <dbReference type="ARBA" id="ARBA00022448"/>
    </source>
</evidence>
<gene>
    <name evidence="8" type="ORF">A45J_1619</name>
</gene>